<dbReference type="RefSeq" id="WP_157303463.1">
    <property type="nucleotide sequence ID" value="NZ_BAAAZB010000018.1"/>
</dbReference>
<dbReference type="Pfam" id="PF08534">
    <property type="entry name" value="Redoxin"/>
    <property type="match status" value="1"/>
</dbReference>
<dbReference type="AlphaFoldDB" id="A0A6N8JJX1"/>
<reference evidence="2 3" key="1">
    <citation type="submission" date="2019-12" db="EMBL/GenBank/DDBJ databases">
        <title>The draft genomic sequence of strain Chitinophaga oryziterrae JCM 16595.</title>
        <authorList>
            <person name="Zhang X."/>
        </authorList>
    </citation>
    <scope>NUCLEOTIDE SEQUENCE [LARGE SCALE GENOMIC DNA]</scope>
    <source>
        <strain evidence="2 3">JCM 16595</strain>
    </source>
</reference>
<dbReference type="OrthoDB" id="662072at2"/>
<dbReference type="Gene3D" id="3.40.30.10">
    <property type="entry name" value="Glutaredoxin"/>
    <property type="match status" value="1"/>
</dbReference>
<proteinExistence type="predicted"/>
<gene>
    <name evidence="2" type="ORF">GO495_29050</name>
</gene>
<organism evidence="2 3">
    <name type="scientific">Chitinophaga oryziterrae</name>
    <dbReference type="NCBI Taxonomy" id="1031224"/>
    <lineage>
        <taxon>Bacteria</taxon>
        <taxon>Pseudomonadati</taxon>
        <taxon>Bacteroidota</taxon>
        <taxon>Chitinophagia</taxon>
        <taxon>Chitinophagales</taxon>
        <taxon>Chitinophagaceae</taxon>
        <taxon>Chitinophaga</taxon>
    </lineage>
</organism>
<evidence type="ECO:0000259" key="1">
    <source>
        <dbReference type="PROSITE" id="PS51352"/>
    </source>
</evidence>
<dbReference type="PROSITE" id="PS51257">
    <property type="entry name" value="PROKAR_LIPOPROTEIN"/>
    <property type="match status" value="1"/>
</dbReference>
<evidence type="ECO:0000313" key="3">
    <source>
        <dbReference type="Proteomes" id="UP000468388"/>
    </source>
</evidence>
<dbReference type="SUPFAM" id="SSF52833">
    <property type="entry name" value="Thioredoxin-like"/>
    <property type="match status" value="1"/>
</dbReference>
<name>A0A6N8JJX1_9BACT</name>
<dbReference type="InterPro" id="IPR013766">
    <property type="entry name" value="Thioredoxin_domain"/>
</dbReference>
<dbReference type="InterPro" id="IPR013740">
    <property type="entry name" value="Redoxin"/>
</dbReference>
<sequence>MRRFWVLLPLIALSGCLARNREETGKEGKPLPIFSLLLADSTTYFTTRSIPAGKPVVLFYFGTHCPYSHAQMEEIVSEMDKMKDIRFYLITTAPFNEMKAFCKQYALNEYPNVTVGRDYTEFFSNYYEARGVPFTAIYRKNKILHEAFIGKISAGEIIESTE</sequence>
<evidence type="ECO:0000313" key="2">
    <source>
        <dbReference type="EMBL" id="MVT44676.1"/>
    </source>
</evidence>
<comment type="caution">
    <text evidence="2">The sequence shown here is derived from an EMBL/GenBank/DDBJ whole genome shotgun (WGS) entry which is preliminary data.</text>
</comment>
<dbReference type="Proteomes" id="UP000468388">
    <property type="component" value="Unassembled WGS sequence"/>
</dbReference>
<dbReference type="EMBL" id="WRXO01000012">
    <property type="protein sequence ID" value="MVT44676.1"/>
    <property type="molecule type" value="Genomic_DNA"/>
</dbReference>
<dbReference type="GO" id="GO:0016491">
    <property type="term" value="F:oxidoreductase activity"/>
    <property type="evidence" value="ECO:0007669"/>
    <property type="project" value="InterPro"/>
</dbReference>
<keyword evidence="3" id="KW-1185">Reference proteome</keyword>
<accession>A0A6N8JJX1</accession>
<dbReference type="PROSITE" id="PS51352">
    <property type="entry name" value="THIOREDOXIN_2"/>
    <property type="match status" value="1"/>
</dbReference>
<dbReference type="InterPro" id="IPR036249">
    <property type="entry name" value="Thioredoxin-like_sf"/>
</dbReference>
<protein>
    <submittedName>
        <fullName evidence="2">Redoxin family protein</fullName>
    </submittedName>
</protein>
<feature type="domain" description="Thioredoxin" evidence="1">
    <location>
        <begin position="25"/>
        <end position="162"/>
    </location>
</feature>